<feature type="compositionally biased region" description="Polar residues" evidence="1">
    <location>
        <begin position="20"/>
        <end position="43"/>
    </location>
</feature>
<dbReference type="Proteomes" id="UP000652761">
    <property type="component" value="Unassembled WGS sequence"/>
</dbReference>
<reference evidence="2" key="1">
    <citation type="submission" date="2017-07" db="EMBL/GenBank/DDBJ databases">
        <title>Taro Niue Genome Assembly and Annotation.</title>
        <authorList>
            <person name="Atibalentja N."/>
            <person name="Keating K."/>
            <person name="Fields C.J."/>
        </authorList>
    </citation>
    <scope>NUCLEOTIDE SEQUENCE</scope>
    <source>
        <strain evidence="2">Niue_2</strain>
        <tissue evidence="2">Leaf</tissue>
    </source>
</reference>
<evidence type="ECO:0000313" key="3">
    <source>
        <dbReference type="Proteomes" id="UP000652761"/>
    </source>
</evidence>
<feature type="compositionally biased region" description="Polar residues" evidence="1">
    <location>
        <begin position="71"/>
        <end position="97"/>
    </location>
</feature>
<keyword evidence="3" id="KW-1185">Reference proteome</keyword>
<protein>
    <submittedName>
        <fullName evidence="2">Uncharacterized protein</fullName>
    </submittedName>
</protein>
<dbReference type="AlphaFoldDB" id="A0A843UPB0"/>
<name>A0A843UPB0_COLES</name>
<evidence type="ECO:0000256" key="1">
    <source>
        <dbReference type="SAM" id="MobiDB-lite"/>
    </source>
</evidence>
<feature type="region of interest" description="Disordered" evidence="1">
    <location>
        <begin position="71"/>
        <end position="114"/>
    </location>
</feature>
<feature type="compositionally biased region" description="Polar residues" evidence="1">
    <location>
        <begin position="1"/>
        <end position="10"/>
    </location>
</feature>
<feature type="compositionally biased region" description="Polar residues" evidence="1">
    <location>
        <begin position="105"/>
        <end position="114"/>
    </location>
</feature>
<feature type="region of interest" description="Disordered" evidence="1">
    <location>
        <begin position="1"/>
        <end position="49"/>
    </location>
</feature>
<accession>A0A843UPB0</accession>
<evidence type="ECO:0000313" key="2">
    <source>
        <dbReference type="EMBL" id="MQL88132.1"/>
    </source>
</evidence>
<dbReference type="EMBL" id="NMUH01001032">
    <property type="protein sequence ID" value="MQL88132.1"/>
    <property type="molecule type" value="Genomic_DNA"/>
</dbReference>
<organism evidence="2 3">
    <name type="scientific">Colocasia esculenta</name>
    <name type="common">Wild taro</name>
    <name type="synonym">Arum esculentum</name>
    <dbReference type="NCBI Taxonomy" id="4460"/>
    <lineage>
        <taxon>Eukaryota</taxon>
        <taxon>Viridiplantae</taxon>
        <taxon>Streptophyta</taxon>
        <taxon>Embryophyta</taxon>
        <taxon>Tracheophyta</taxon>
        <taxon>Spermatophyta</taxon>
        <taxon>Magnoliopsida</taxon>
        <taxon>Liliopsida</taxon>
        <taxon>Araceae</taxon>
        <taxon>Aroideae</taxon>
        <taxon>Colocasieae</taxon>
        <taxon>Colocasia</taxon>
    </lineage>
</organism>
<gene>
    <name evidence="2" type="ORF">Taro_020692</name>
</gene>
<proteinExistence type="predicted"/>
<sequence length="114" mass="12686">METHSPTSVAEKTWKRTMRQAGQRNSQTGNTTVAPKQTQSTPGKNLHQKQQRAILGGTFTKMHNPMTQTIRENTAASKTAETTQASPERTSTRTTKASFWENLPERTSQTNSIP</sequence>
<comment type="caution">
    <text evidence="2">The sequence shown here is derived from an EMBL/GenBank/DDBJ whole genome shotgun (WGS) entry which is preliminary data.</text>
</comment>